<feature type="compositionally biased region" description="Polar residues" evidence="3">
    <location>
        <begin position="460"/>
        <end position="474"/>
    </location>
</feature>
<feature type="compositionally biased region" description="Basic and acidic residues" evidence="3">
    <location>
        <begin position="481"/>
        <end position="493"/>
    </location>
</feature>
<organism evidence="5 6">
    <name type="scientific">Candidatus Wallbacteria bacterium HGW-Wallbacteria-1</name>
    <dbReference type="NCBI Taxonomy" id="2013854"/>
    <lineage>
        <taxon>Bacteria</taxon>
        <taxon>Candidatus Walliibacteriota</taxon>
    </lineage>
</organism>
<comment type="caution">
    <text evidence="5">The sequence shown here is derived from an EMBL/GenBank/DDBJ whole genome shotgun (WGS) entry which is preliminary data.</text>
</comment>
<proteinExistence type="predicted"/>
<evidence type="ECO:0000256" key="1">
    <source>
        <dbReference type="ARBA" id="ARBA00022737"/>
    </source>
</evidence>
<feature type="transmembrane region" description="Helical" evidence="4">
    <location>
        <begin position="367"/>
        <end position="383"/>
    </location>
</feature>
<accession>A0A2N1PUU5</accession>
<evidence type="ECO:0000256" key="2">
    <source>
        <dbReference type="ARBA" id="ARBA00022803"/>
    </source>
</evidence>
<dbReference type="InterPro" id="IPR011990">
    <property type="entry name" value="TPR-like_helical_dom_sf"/>
</dbReference>
<evidence type="ECO:0000313" key="6">
    <source>
        <dbReference type="Proteomes" id="UP000233256"/>
    </source>
</evidence>
<feature type="compositionally biased region" description="Basic and acidic residues" evidence="3">
    <location>
        <begin position="180"/>
        <end position="194"/>
    </location>
</feature>
<dbReference type="PANTHER" id="PTHR44186:SF1">
    <property type="entry name" value="BARDET-BIEDL SYNDROME 4 PROTEIN"/>
    <property type="match status" value="1"/>
</dbReference>
<feature type="region of interest" description="Disordered" evidence="3">
    <location>
        <begin position="460"/>
        <end position="505"/>
    </location>
</feature>
<dbReference type="Pfam" id="PF13181">
    <property type="entry name" value="TPR_8"/>
    <property type="match status" value="1"/>
</dbReference>
<evidence type="ECO:0008006" key="7">
    <source>
        <dbReference type="Google" id="ProtNLM"/>
    </source>
</evidence>
<feature type="transmembrane region" description="Helical" evidence="4">
    <location>
        <begin position="337"/>
        <end position="355"/>
    </location>
</feature>
<dbReference type="PANTHER" id="PTHR44186">
    <property type="match status" value="1"/>
</dbReference>
<dbReference type="SMART" id="SM00028">
    <property type="entry name" value="TPR"/>
    <property type="match status" value="4"/>
</dbReference>
<evidence type="ECO:0000256" key="3">
    <source>
        <dbReference type="SAM" id="MobiDB-lite"/>
    </source>
</evidence>
<reference evidence="5 6" key="1">
    <citation type="journal article" date="2017" name="ISME J.">
        <title>Potential for microbial H2 and metal transformations associated with novel bacteria and archaea in deep terrestrial subsurface sediments.</title>
        <authorList>
            <person name="Hernsdorf A.W."/>
            <person name="Amano Y."/>
            <person name="Miyakawa K."/>
            <person name="Ise K."/>
            <person name="Suzuki Y."/>
            <person name="Anantharaman K."/>
            <person name="Probst A."/>
            <person name="Burstein D."/>
            <person name="Thomas B.C."/>
            <person name="Banfield J.F."/>
        </authorList>
    </citation>
    <scope>NUCLEOTIDE SEQUENCE [LARGE SCALE GENOMIC DNA]</scope>
    <source>
        <strain evidence="5">HGW-Wallbacteria-1</strain>
    </source>
</reference>
<keyword evidence="4" id="KW-0812">Transmembrane</keyword>
<dbReference type="AlphaFoldDB" id="A0A2N1PUU5"/>
<feature type="transmembrane region" description="Helical" evidence="4">
    <location>
        <begin position="211"/>
        <end position="228"/>
    </location>
</feature>
<feature type="transmembrane region" description="Helical" evidence="4">
    <location>
        <begin position="134"/>
        <end position="150"/>
    </location>
</feature>
<name>A0A2N1PUU5_9BACT</name>
<keyword evidence="4" id="KW-1133">Transmembrane helix</keyword>
<feature type="transmembrane region" description="Helical" evidence="4">
    <location>
        <begin position="73"/>
        <end position="90"/>
    </location>
</feature>
<evidence type="ECO:0000256" key="4">
    <source>
        <dbReference type="SAM" id="Phobius"/>
    </source>
</evidence>
<protein>
    <recommendedName>
        <fullName evidence="7">Tetratricopeptide repeat protein</fullName>
    </recommendedName>
</protein>
<sequence>MRPREQTGKRIDSMTRDRDWTGWLIIIFLAASAMTGSLSALSDGFAWSGPLLCLALLIAATDGAAKKSGRWPSLRHPALVAALVALAGLALGRGSWIGFLYHSTLALALAAPSWEGGHGHEKPSIDEITLRRTLQALFLAIFTICLALVGDVPAQGGWILAAAFLPMAVGHILACRKADTQRDNHQDNSEKKLTDQNTEPPGQNPVWWKRGDYLFGMAAMAILLAGVLVSNDRLIMVTATAALAIMAWIFKSWTPAVAACALMAAALTAPVPSHLEALLFQTDAVAASFPAGTGTGRFQAGLLEVLPGIQPWSHQKGLSSTISTGPGIPGLILVENGWMGAIVLLALLAFCVTLITRAVSSDRPAETGASLTMLAFVPLLLPSGLEQSLFFPITACLVAATRCLPASTSVDRKAPLLGIFLCLMVGAGWISEGIEQTRAKGIIDRANRIFNASISGKNYTESQKNNDLNSNSPSEPGADTSLKDRKADDETPLNHKTAGSLSTIPPRAFPAQGVILLSQGDKPGAVAMFKASDASFFTFRELMMAGKAYKESGEVEQAFNCFHSAFLLSGKSWFAGLDLARFYKSIGQTRAALDVLEAIESLNREHREILSEKATLCEALGQGARAQTILETAHDLTGDSSFLARAGQTALRMKDYPLAMDYFHRAADEGDRISSLRFIEAAVLAGETEACIAFIKKKSRDLPRTGKDLRRLQMVLNREKADSIREAISRALAANSPEIVDKLRERVSELEKIGRSEAAMGEIDHFLAEGGEDSALRLKRGDLLLKLSRNLEAADAYLEAARKIRLKDSGMSMLYRRVSQAFARARKYRTAIYYSEKALSYSGGRDPEILNDLAKTYGLADMHREAEETLLKALSINPEFQLTYYNLAMSYYKRNLSDKAIKVVESALARPPGLYTDRLKALLDHLKTFRVIKAKGTDLQQFTNEALPDPE</sequence>
<dbReference type="EMBL" id="PGXC01000001">
    <property type="protein sequence ID" value="PKK92105.1"/>
    <property type="molecule type" value="Genomic_DNA"/>
</dbReference>
<keyword evidence="1" id="KW-0677">Repeat</keyword>
<feature type="transmembrane region" description="Helical" evidence="4">
    <location>
        <begin position="20"/>
        <end position="38"/>
    </location>
</feature>
<dbReference type="InterPro" id="IPR019734">
    <property type="entry name" value="TPR_rpt"/>
</dbReference>
<keyword evidence="2" id="KW-0802">TPR repeat</keyword>
<feature type="region of interest" description="Disordered" evidence="3">
    <location>
        <begin position="180"/>
        <end position="203"/>
    </location>
</feature>
<evidence type="ECO:0000313" key="5">
    <source>
        <dbReference type="EMBL" id="PKK92105.1"/>
    </source>
</evidence>
<keyword evidence="4" id="KW-0472">Membrane</keyword>
<dbReference type="Gene3D" id="1.25.40.10">
    <property type="entry name" value="Tetratricopeptide repeat domain"/>
    <property type="match status" value="2"/>
</dbReference>
<gene>
    <name evidence="5" type="ORF">CVV64_01415</name>
</gene>
<dbReference type="SUPFAM" id="SSF48452">
    <property type="entry name" value="TPR-like"/>
    <property type="match status" value="2"/>
</dbReference>
<dbReference type="Proteomes" id="UP000233256">
    <property type="component" value="Unassembled WGS sequence"/>
</dbReference>